<dbReference type="AlphaFoldDB" id="A0A650CXX9"/>
<reference evidence="1 4" key="1">
    <citation type="submission" date="2019-10" db="EMBL/GenBank/DDBJ databases">
        <title>Comparative genomics of sulfur disproportionating microorganisms.</title>
        <authorList>
            <person name="Ward L.M."/>
            <person name="Bertran E."/>
            <person name="Johnston D."/>
        </authorList>
    </citation>
    <scope>NUCLEOTIDE SEQUENCE [LARGE SCALE GENOMIC DNA]</scope>
    <source>
        <strain evidence="1 4">DSM 3772</strain>
    </source>
</reference>
<evidence type="ECO:0000313" key="1">
    <source>
        <dbReference type="EMBL" id="MQL54870.1"/>
    </source>
</evidence>
<dbReference type="EMBL" id="CP045482">
    <property type="protein sequence ID" value="QGR22658.1"/>
    <property type="molecule type" value="Genomic_DNA"/>
</dbReference>
<accession>A0A650CXX9</accession>
<reference evidence="2 3" key="2">
    <citation type="submission" date="2019-10" db="EMBL/GenBank/DDBJ databases">
        <title>Genome Sequences from Six Type Strain Members of the Archaeal Family Sulfolobaceae: Acidianus ambivalens, Acidianus infernus, Metallosphaera prunae, Stygiolobus azoricus, Sulfolobus metallicus, and Sulfurisphaera ohwakuensis.</title>
        <authorList>
            <person name="Counts J.A."/>
            <person name="Kelly R.M."/>
        </authorList>
    </citation>
    <scope>NUCLEOTIDE SEQUENCE [LARGE SCALE GENOMIC DNA]</scope>
    <source>
        <strain evidence="2 3">LEI 10</strain>
    </source>
</reference>
<gene>
    <name evidence="2" type="ORF">D1866_12250</name>
    <name evidence="1" type="ORF">GFB69_03690</name>
</gene>
<organism evidence="2 3">
    <name type="scientific">Acidianus ambivalens</name>
    <name type="common">Desulfurolobus ambivalens</name>
    <dbReference type="NCBI Taxonomy" id="2283"/>
    <lineage>
        <taxon>Archaea</taxon>
        <taxon>Thermoproteota</taxon>
        <taxon>Thermoprotei</taxon>
        <taxon>Sulfolobales</taxon>
        <taxon>Sulfolobaceae</taxon>
        <taxon>Acidianus</taxon>
    </lineage>
</organism>
<evidence type="ECO:0000313" key="4">
    <source>
        <dbReference type="Proteomes" id="UP000474054"/>
    </source>
</evidence>
<dbReference type="Proteomes" id="UP000474054">
    <property type="component" value="Unassembled WGS sequence"/>
</dbReference>
<evidence type="ECO:0000313" key="3">
    <source>
        <dbReference type="Proteomes" id="UP000426328"/>
    </source>
</evidence>
<protein>
    <submittedName>
        <fullName evidence="2">Uncharacterized protein</fullName>
    </submittedName>
</protein>
<sequence>MKTLIVFLNKIDINKILYLQDKKDIYILNEILHIPISFYNWENNCYEEDKILDYVSKKLDNLSFEKIFLLTNLKLCNKMAQKQSKIEIINVDDENMVRKLIAST</sequence>
<name>A0A650CXX9_ACIAM</name>
<dbReference type="Proteomes" id="UP000426328">
    <property type="component" value="Chromosome"/>
</dbReference>
<evidence type="ECO:0000313" key="2">
    <source>
        <dbReference type="EMBL" id="QGR22658.1"/>
    </source>
</evidence>
<keyword evidence="3" id="KW-1185">Reference proteome</keyword>
<dbReference type="EMBL" id="WHYS01000001">
    <property type="protein sequence ID" value="MQL54870.1"/>
    <property type="molecule type" value="Genomic_DNA"/>
</dbReference>
<dbReference type="GeneID" id="42780517"/>
<dbReference type="KEGG" id="aamb:D1866_12250"/>
<dbReference type="RefSeq" id="WP_152940218.1">
    <property type="nucleotide sequence ID" value="NZ_CP045482.1"/>
</dbReference>
<proteinExistence type="predicted"/>